<dbReference type="InterPro" id="IPR009056">
    <property type="entry name" value="Cyt_c-like_dom"/>
</dbReference>
<organism evidence="7 8">
    <name type="scientific">Lentisphaera profundi</name>
    <dbReference type="NCBI Taxonomy" id="1658616"/>
    <lineage>
        <taxon>Bacteria</taxon>
        <taxon>Pseudomonadati</taxon>
        <taxon>Lentisphaerota</taxon>
        <taxon>Lentisphaeria</taxon>
        <taxon>Lentisphaerales</taxon>
        <taxon>Lentisphaeraceae</taxon>
        <taxon>Lentisphaera</taxon>
    </lineage>
</organism>
<feature type="domain" description="Cytochrome c" evidence="6">
    <location>
        <begin position="976"/>
        <end position="1112"/>
    </location>
</feature>
<evidence type="ECO:0000256" key="3">
    <source>
        <dbReference type="ARBA" id="ARBA00023004"/>
    </source>
</evidence>
<dbReference type="PROSITE" id="PS51007">
    <property type="entry name" value="CYTC"/>
    <property type="match status" value="1"/>
</dbReference>
<dbReference type="InterPro" id="IPR013427">
    <property type="entry name" value="Haem-bd_dom_put"/>
</dbReference>
<dbReference type="RefSeq" id="WP_274154093.1">
    <property type="nucleotide sequence ID" value="NZ_CP117812.1"/>
</dbReference>
<evidence type="ECO:0000256" key="2">
    <source>
        <dbReference type="ARBA" id="ARBA00022723"/>
    </source>
</evidence>
<dbReference type="PANTHER" id="PTHR33546">
    <property type="entry name" value="LARGE, MULTIFUNCTIONAL SECRETED PROTEIN-RELATED"/>
    <property type="match status" value="1"/>
</dbReference>
<dbReference type="Proteomes" id="UP001214250">
    <property type="component" value="Chromosome 2"/>
</dbReference>
<feature type="chain" id="PRO_5046369363" evidence="5">
    <location>
        <begin position="23"/>
        <end position="1112"/>
    </location>
</feature>
<evidence type="ECO:0000256" key="4">
    <source>
        <dbReference type="PROSITE-ProRule" id="PRU00433"/>
    </source>
</evidence>
<reference evidence="7 8" key="1">
    <citation type="submission" date="2023-02" db="EMBL/GenBank/DDBJ databases">
        <title>Genome sequence of Lentisphaera profundi SAORIC-696.</title>
        <authorList>
            <person name="Kim e."/>
            <person name="Cho J.-C."/>
            <person name="Choi A."/>
            <person name="Kang I."/>
        </authorList>
    </citation>
    <scope>NUCLEOTIDE SEQUENCE [LARGE SCALE GENOMIC DNA]</scope>
    <source>
        <strain evidence="7 8">SAORIC-696</strain>
    </source>
</reference>
<keyword evidence="3 4" id="KW-0408">Iron</keyword>
<keyword evidence="1 4" id="KW-0349">Heme</keyword>
<keyword evidence="8" id="KW-1185">Reference proteome</keyword>
<evidence type="ECO:0000256" key="5">
    <source>
        <dbReference type="SAM" id="SignalP"/>
    </source>
</evidence>
<keyword evidence="2 4" id="KW-0479">Metal-binding</keyword>
<dbReference type="NCBIfam" id="TIGR02603">
    <property type="entry name" value="CxxCH_TIGR02603"/>
    <property type="match status" value="1"/>
</dbReference>
<name>A0ABY7W180_9BACT</name>
<dbReference type="EMBL" id="CP117812">
    <property type="protein sequence ID" value="WDE99233.1"/>
    <property type="molecule type" value="Genomic_DNA"/>
</dbReference>
<keyword evidence="5" id="KW-0732">Signal</keyword>
<evidence type="ECO:0000259" key="6">
    <source>
        <dbReference type="PROSITE" id="PS51007"/>
    </source>
</evidence>
<gene>
    <name evidence="7" type="ORF">PQO03_15465</name>
</gene>
<dbReference type="Gene3D" id="1.25.10.10">
    <property type="entry name" value="Leucine-rich Repeat Variant"/>
    <property type="match status" value="1"/>
</dbReference>
<dbReference type="InterPro" id="IPR016024">
    <property type="entry name" value="ARM-type_fold"/>
</dbReference>
<dbReference type="InterPro" id="IPR055557">
    <property type="entry name" value="DUF7133"/>
</dbReference>
<accession>A0ABY7W180</accession>
<dbReference type="InterPro" id="IPR011042">
    <property type="entry name" value="6-blade_b-propeller_TolB-like"/>
</dbReference>
<dbReference type="SUPFAM" id="SSF50952">
    <property type="entry name" value="Soluble quinoprotein glucose dehydrogenase"/>
    <property type="match status" value="1"/>
</dbReference>
<proteinExistence type="predicted"/>
<dbReference type="Gene3D" id="1.10.760.10">
    <property type="entry name" value="Cytochrome c-like domain"/>
    <property type="match status" value="1"/>
</dbReference>
<feature type="signal peptide" evidence="5">
    <location>
        <begin position="1"/>
        <end position="22"/>
    </location>
</feature>
<dbReference type="InterPro" id="IPR036909">
    <property type="entry name" value="Cyt_c-like_dom_sf"/>
</dbReference>
<sequence>MKKFNYLPLQTTLALLTCSMIAAPQTKSNIKPFPFADKTIDKDKAYQSQIYKEHRKDNLSLDDRFERTLFASPPYAEYVTAISADIDGTLYISQDPNGSLGHYEGLGNVITAKDTNGDGKADKFVEFIPKLTSARGGHIVAGTYYLLHPPFLTSFKDTDGDGIADKRTLLADGFGAGIEHSRGADHTTNGVRMGIDGWLYIAVGDFGLKDSKGTDGKVLRYHGGGVARVRPDGSELEMYVYNTRNQFDVAISPTLELFTRDNTNDGKGWNLRVHHQVPESDFGYPRLYQNFPDEHIASLGDYGGGSGMGVLFLDEPGFPKDVNNKLYTCDWTSGKVFSFEMEAKDATYKIKQNVFTTLTRATDLDVDGESNLYFSDWLGGKFAYAGQEKPVSRIFKAKLKGYKAPAVPDLKSANDNDLVKHLIGPSASIRLQAQQFLLQKPISKQASQLLSNAALNKKLPINSRTAALFTLKQAIGEKSHSLCQNLLADGSMREMALKALTDRKTQMANVSPDLIAEYLKDPNPKVRLQAAISLRRLNKFSPKSIEQLIDMAIQSWKVDSVGQLGTMALPHMASRTLSSLGQSHDQAWQAYLSRFKSGDLKTQKVLSYGLKTIHNPKLIDALILELASDQWNDQSRLIILDILARLSHKEADWNLVDWWGTRPYDEGPYFATKTWEYTQPIEKAIEVNFTKFKAESQLDVIEAITLNKIDTTKLQLKGVDILFAALDTSVPSQQHIKTLQLTAMDTNKAWKTRFKAAKKLAEFQEWFDPGAITFKRKKGANRKAPKLRVVNEKKIIAATELRTLSSKALITSLSKWQTESLSLSKKDNSRTQIDAMLLDYWTAPLKSKNDFENLAKTANEVDDQAATLAWKKIFFAFYRNIGEKIVANQKIIDGEIGLHNPGYYQAIADIYLLDEKFKKRAQANLTWDYAGTRKAAKAVLDMHQNVATIAKDAKKSMPLTTAGLEGAAKYAMSNKGDSVLGSKLFNKQGCIACHAVNNAALQKGPYMGTAGSQFQRDFLIESVLNPAAAIAQGFPTYQLTSKKQSNPHMGFLVDEDNTYYYLMNAAGHYEKVTKEYITGKTILKMSQMPPGLVFNLNLHEFTSIIEYLHSMK</sequence>
<dbReference type="SUPFAM" id="SSF46626">
    <property type="entry name" value="Cytochrome c"/>
    <property type="match status" value="1"/>
</dbReference>
<dbReference type="PANTHER" id="PTHR33546:SF1">
    <property type="entry name" value="LARGE, MULTIFUNCTIONAL SECRETED PROTEIN"/>
    <property type="match status" value="1"/>
</dbReference>
<evidence type="ECO:0000313" key="8">
    <source>
        <dbReference type="Proteomes" id="UP001214250"/>
    </source>
</evidence>
<dbReference type="Pfam" id="PF23500">
    <property type="entry name" value="DUF7133"/>
    <property type="match status" value="1"/>
</dbReference>
<dbReference type="InterPro" id="IPR011989">
    <property type="entry name" value="ARM-like"/>
</dbReference>
<dbReference type="Gene3D" id="2.120.10.30">
    <property type="entry name" value="TolB, C-terminal domain"/>
    <property type="match status" value="1"/>
</dbReference>
<dbReference type="InterPro" id="IPR011041">
    <property type="entry name" value="Quinoprot_gluc/sorb_DH_b-prop"/>
</dbReference>
<evidence type="ECO:0000313" key="7">
    <source>
        <dbReference type="EMBL" id="WDE99233.1"/>
    </source>
</evidence>
<protein>
    <submittedName>
        <fullName evidence="7">C-type cytochrome</fullName>
    </submittedName>
</protein>
<evidence type="ECO:0000256" key="1">
    <source>
        <dbReference type="ARBA" id="ARBA00022617"/>
    </source>
</evidence>
<dbReference type="SUPFAM" id="SSF48371">
    <property type="entry name" value="ARM repeat"/>
    <property type="match status" value="1"/>
</dbReference>